<dbReference type="InterPro" id="IPR036280">
    <property type="entry name" value="Multihaem_cyt_sf"/>
</dbReference>
<evidence type="ECO:0008006" key="3">
    <source>
        <dbReference type="Google" id="ProtNLM"/>
    </source>
</evidence>
<name>A0ABT3CQG9_9BACT</name>
<accession>A0ABT3CQG9</accession>
<dbReference type="Proteomes" id="UP001300692">
    <property type="component" value="Unassembled WGS sequence"/>
</dbReference>
<dbReference type="EMBL" id="JAOYOD010000001">
    <property type="protein sequence ID" value="MCV9385960.1"/>
    <property type="molecule type" value="Genomic_DNA"/>
</dbReference>
<comment type="caution">
    <text evidence="1">The sequence shown here is derived from an EMBL/GenBank/DDBJ whole genome shotgun (WGS) entry which is preliminary data.</text>
</comment>
<keyword evidence="2" id="KW-1185">Reference proteome</keyword>
<evidence type="ECO:0000313" key="1">
    <source>
        <dbReference type="EMBL" id="MCV9385960.1"/>
    </source>
</evidence>
<dbReference type="SUPFAM" id="SSF48695">
    <property type="entry name" value="Multiheme cytochromes"/>
    <property type="match status" value="1"/>
</dbReference>
<evidence type="ECO:0000313" key="2">
    <source>
        <dbReference type="Proteomes" id="UP001300692"/>
    </source>
</evidence>
<dbReference type="Gene3D" id="3.90.10.10">
    <property type="entry name" value="Cytochrome C3"/>
    <property type="match status" value="1"/>
</dbReference>
<protein>
    <recommendedName>
        <fullName evidence="3">Cytochrome C</fullName>
    </recommendedName>
</protein>
<reference evidence="1 2" key="1">
    <citation type="submission" date="2022-10" db="EMBL/GenBank/DDBJ databases">
        <title>Comparative genomics and taxonomic characterization of three novel marine species of genus Reichenbachiella exhibiting antioxidant and polysaccharide degradation activities.</title>
        <authorList>
            <person name="Muhammad N."/>
            <person name="Lee Y.-J."/>
            <person name="Ko J."/>
            <person name="Kim S.-G."/>
        </authorList>
    </citation>
    <scope>NUCLEOTIDE SEQUENCE [LARGE SCALE GENOMIC DNA]</scope>
    <source>
        <strain evidence="1 2">ABR2-5</strain>
    </source>
</reference>
<gene>
    <name evidence="1" type="ORF">N7U62_04760</name>
</gene>
<dbReference type="RefSeq" id="WP_264136742.1">
    <property type="nucleotide sequence ID" value="NZ_JAOYOD010000001.1"/>
</dbReference>
<sequence>MIMLMVVLMAAAIYILDDSIQADNEISTQFKPTEYEESLPLESGVFKRGSGEIDFELMTIDNPNRKDLKEYYENRAYAGAPPIIPHPLLDEKGIGDKSCLQCHQNGGYVEVFKKYAPISPHTELISCRQCHVPSKTNDLYVASEWKKMGHPEVGGAVLIGSPPPIPHDLQMRENCLACHAGPAAPKEIQVSHPERINCRQCHATTRKKKYLIQWDSIPSAVAKPKIEWKKLSQ</sequence>
<proteinExistence type="predicted"/>
<organism evidence="1 2">
    <name type="scientific">Reichenbachiella ulvae</name>
    <dbReference type="NCBI Taxonomy" id="2980104"/>
    <lineage>
        <taxon>Bacteria</taxon>
        <taxon>Pseudomonadati</taxon>
        <taxon>Bacteroidota</taxon>
        <taxon>Cytophagia</taxon>
        <taxon>Cytophagales</taxon>
        <taxon>Reichenbachiellaceae</taxon>
        <taxon>Reichenbachiella</taxon>
    </lineage>
</organism>